<dbReference type="GO" id="GO:0016614">
    <property type="term" value="F:oxidoreductase activity, acting on CH-OH group of donors"/>
    <property type="evidence" value="ECO:0007669"/>
    <property type="project" value="InterPro"/>
</dbReference>
<evidence type="ECO:0000313" key="9">
    <source>
        <dbReference type="EMBL" id="PKB14792.1"/>
    </source>
</evidence>
<gene>
    <name evidence="9" type="ORF">B0I00_2393</name>
</gene>
<evidence type="ECO:0000259" key="8">
    <source>
        <dbReference type="PROSITE" id="PS00624"/>
    </source>
</evidence>
<evidence type="ECO:0000256" key="6">
    <source>
        <dbReference type="RuleBase" id="RU003968"/>
    </source>
</evidence>
<evidence type="ECO:0000256" key="2">
    <source>
        <dbReference type="ARBA" id="ARBA00010790"/>
    </source>
</evidence>
<dbReference type="Gene3D" id="3.30.560.10">
    <property type="entry name" value="Glucose Oxidase, domain 3"/>
    <property type="match status" value="1"/>
</dbReference>
<dbReference type="SUPFAM" id="SSF54373">
    <property type="entry name" value="FAD-linked reductases, C-terminal domain"/>
    <property type="match status" value="1"/>
</dbReference>
<name>A0A2N0H781_9SPHN</name>
<protein>
    <submittedName>
        <fullName evidence="9">Choline dehydrogenase-like flavoprotein</fullName>
    </submittedName>
</protein>
<dbReference type="InterPro" id="IPR012132">
    <property type="entry name" value="GMC_OxRdtase"/>
</dbReference>
<comment type="caution">
    <text evidence="9">The sequence shown here is derived from an EMBL/GenBank/DDBJ whole genome shotgun (WGS) entry which is preliminary data.</text>
</comment>
<accession>A0A2N0H781</accession>
<dbReference type="Pfam" id="PF00732">
    <property type="entry name" value="GMC_oxred_N"/>
    <property type="match status" value="1"/>
</dbReference>
<feature type="domain" description="Glucose-methanol-choline oxidoreductase N-terminal" evidence="8">
    <location>
        <begin position="254"/>
        <end position="268"/>
    </location>
</feature>
<dbReference type="EMBL" id="PHUF01000004">
    <property type="protein sequence ID" value="PKB14792.1"/>
    <property type="molecule type" value="Genomic_DNA"/>
</dbReference>
<dbReference type="OrthoDB" id="9785276at2"/>
<feature type="domain" description="Glucose-methanol-choline oxidoreductase N-terminal" evidence="7">
    <location>
        <begin position="81"/>
        <end position="104"/>
    </location>
</feature>
<dbReference type="InterPro" id="IPR036188">
    <property type="entry name" value="FAD/NAD-bd_sf"/>
</dbReference>
<keyword evidence="10" id="KW-1185">Reference proteome</keyword>
<dbReference type="InterPro" id="IPR000172">
    <property type="entry name" value="GMC_OxRdtase_N"/>
</dbReference>
<evidence type="ECO:0000259" key="7">
    <source>
        <dbReference type="PROSITE" id="PS00623"/>
    </source>
</evidence>
<dbReference type="Proteomes" id="UP000232587">
    <property type="component" value="Unassembled WGS sequence"/>
</dbReference>
<sequence>MAGFDYIIVGSGAAGSVLAYRLSEDPANRVLVLEAGPADRHPLIHMPKGIAKVMADPSHVWAHESRPEASTANKPEYWVRGRVLGGSTSINGMMYVRGMPADFDGIAELSSDDWSWEHIGRAYAALENHELGAAATRGNSGPIHITLPTHRDRLSDAQVAAGHALGWGSKRDMNEPDDAVAIGYAPRTVYKGKRESAAKAFLKPAMRRPNLTVMTNAVADKVLFEGKRAIGVRVVADGAVRDILTDGEVILCGGALASPAILERSGVGDPALLSGLGIPVVQANAQVGENLIEHRAILIQSRLRQDISHNREYGGWRLVKNALKYFLGMDGLMSAASYEIVGWLKTDPGQNRPNAQILVAPFSFNMDDRTQVEKVPGMHVTAYTLRPTSRGAIHITTTDPDAPAGLSANHHATERDRAEMVALVRAVRTYLATEPLASLIAEETSPGPQYRTDKEILAAYDRFGTCGYHAVGSCRMGNDPDSVVDPQLRVRGVENLRVMDTAIMPVIPSGNTNGPTMAMAWRAADIILRDRTARG</sequence>
<dbReference type="SUPFAM" id="SSF51905">
    <property type="entry name" value="FAD/NAD(P)-binding domain"/>
    <property type="match status" value="1"/>
</dbReference>
<feature type="binding site" evidence="5">
    <location>
        <position position="83"/>
    </location>
    <ligand>
        <name>FAD</name>
        <dbReference type="ChEBI" id="CHEBI:57692"/>
    </ligand>
</feature>
<evidence type="ECO:0000256" key="5">
    <source>
        <dbReference type="PIRSR" id="PIRSR000137-2"/>
    </source>
</evidence>
<dbReference type="Pfam" id="PF05199">
    <property type="entry name" value="GMC_oxred_C"/>
    <property type="match status" value="1"/>
</dbReference>
<organism evidence="9 10">
    <name type="scientific">Novosphingobium kunmingense</name>
    <dbReference type="NCBI Taxonomy" id="1211806"/>
    <lineage>
        <taxon>Bacteria</taxon>
        <taxon>Pseudomonadati</taxon>
        <taxon>Pseudomonadota</taxon>
        <taxon>Alphaproteobacteria</taxon>
        <taxon>Sphingomonadales</taxon>
        <taxon>Sphingomonadaceae</taxon>
        <taxon>Novosphingobium</taxon>
    </lineage>
</organism>
<evidence type="ECO:0000313" key="10">
    <source>
        <dbReference type="Proteomes" id="UP000232587"/>
    </source>
</evidence>
<evidence type="ECO:0000256" key="1">
    <source>
        <dbReference type="ARBA" id="ARBA00001974"/>
    </source>
</evidence>
<dbReference type="PROSITE" id="PS00624">
    <property type="entry name" value="GMC_OXRED_2"/>
    <property type="match status" value="1"/>
</dbReference>
<dbReference type="RefSeq" id="WP_100867583.1">
    <property type="nucleotide sequence ID" value="NZ_PHUF01000004.1"/>
</dbReference>
<dbReference type="PANTHER" id="PTHR11552:SF147">
    <property type="entry name" value="CHOLINE DEHYDROGENASE, MITOCHONDRIAL"/>
    <property type="match status" value="1"/>
</dbReference>
<dbReference type="PANTHER" id="PTHR11552">
    <property type="entry name" value="GLUCOSE-METHANOL-CHOLINE GMC OXIDOREDUCTASE"/>
    <property type="match status" value="1"/>
</dbReference>
<comment type="cofactor">
    <cofactor evidence="1 5">
        <name>FAD</name>
        <dbReference type="ChEBI" id="CHEBI:57692"/>
    </cofactor>
</comment>
<dbReference type="PROSITE" id="PS00623">
    <property type="entry name" value="GMC_OXRED_1"/>
    <property type="match status" value="1"/>
</dbReference>
<dbReference type="GO" id="GO:0050660">
    <property type="term" value="F:flavin adenine dinucleotide binding"/>
    <property type="evidence" value="ECO:0007669"/>
    <property type="project" value="InterPro"/>
</dbReference>
<dbReference type="AlphaFoldDB" id="A0A2N0H781"/>
<dbReference type="Gene3D" id="3.50.50.60">
    <property type="entry name" value="FAD/NAD(P)-binding domain"/>
    <property type="match status" value="1"/>
</dbReference>
<keyword evidence="4 5" id="KW-0274">FAD</keyword>
<evidence type="ECO:0000256" key="3">
    <source>
        <dbReference type="ARBA" id="ARBA00022630"/>
    </source>
</evidence>
<dbReference type="InterPro" id="IPR007867">
    <property type="entry name" value="GMC_OxRtase_C"/>
</dbReference>
<dbReference type="PIRSF" id="PIRSF000137">
    <property type="entry name" value="Alcohol_oxidase"/>
    <property type="match status" value="1"/>
</dbReference>
<proteinExistence type="inferred from homology"/>
<reference evidence="9 10" key="1">
    <citation type="submission" date="2017-11" db="EMBL/GenBank/DDBJ databases">
        <title>Genomic Encyclopedia of Type Strains, Phase III (KMG-III): the genomes of soil and plant-associated and newly described type strains.</title>
        <authorList>
            <person name="Whitman W."/>
        </authorList>
    </citation>
    <scope>NUCLEOTIDE SEQUENCE [LARGE SCALE GENOMIC DNA]</scope>
    <source>
        <strain evidence="9 10">CGMCC 1.12274</strain>
    </source>
</reference>
<keyword evidence="3 6" id="KW-0285">Flavoprotein</keyword>
<evidence type="ECO:0000256" key="4">
    <source>
        <dbReference type="ARBA" id="ARBA00022827"/>
    </source>
</evidence>
<comment type="similarity">
    <text evidence="2 6">Belongs to the GMC oxidoreductase family.</text>
</comment>